<accession>A0A1B0ZSP9</accession>
<feature type="domain" description="Hydantoinase/oxoprolinase N-terminal" evidence="2">
    <location>
        <begin position="29"/>
        <end position="192"/>
    </location>
</feature>
<dbReference type="Pfam" id="PF05378">
    <property type="entry name" value="Hydant_A_N"/>
    <property type="match status" value="1"/>
</dbReference>
<evidence type="ECO:0000313" key="3">
    <source>
        <dbReference type="EMBL" id="ANP37098.1"/>
    </source>
</evidence>
<dbReference type="GO" id="GO:0006749">
    <property type="term" value="P:glutathione metabolic process"/>
    <property type="evidence" value="ECO:0007669"/>
    <property type="project" value="TreeGrafter"/>
</dbReference>
<organism evidence="3 4">
    <name type="scientific">Phaeobacter gallaeciensis</name>
    <dbReference type="NCBI Taxonomy" id="60890"/>
    <lineage>
        <taxon>Bacteria</taxon>
        <taxon>Pseudomonadati</taxon>
        <taxon>Pseudomonadota</taxon>
        <taxon>Alphaproteobacteria</taxon>
        <taxon>Rhodobacterales</taxon>
        <taxon>Roseobacteraceae</taxon>
        <taxon>Phaeobacter</taxon>
    </lineage>
</organism>
<reference evidence="3 4" key="1">
    <citation type="submission" date="2016-04" db="EMBL/GenBank/DDBJ databases">
        <authorList>
            <person name="Evans L.H."/>
            <person name="Alamgir A."/>
            <person name="Owens N."/>
            <person name="Weber N.D."/>
            <person name="Virtaneva K."/>
            <person name="Barbian K."/>
            <person name="Babar A."/>
            <person name="Rosenke K."/>
        </authorList>
    </citation>
    <scope>NUCLEOTIDE SEQUENCE [LARGE SCALE GENOMIC DNA]</scope>
    <source>
        <strain evidence="3 4">JL2886</strain>
    </source>
</reference>
<proteinExistence type="predicted"/>
<name>A0A1B0ZSP9_9RHOB</name>
<evidence type="ECO:0000259" key="1">
    <source>
        <dbReference type="Pfam" id="PF01968"/>
    </source>
</evidence>
<sequence>MTQTGWTGAKTALNRGQRTEKDQAMALLLGVDTGGTYTDAVLIRDEEEVIASAKSLTTRHDLAIGVGGAVRAVLAQSGVAAQDVSMAALSTTLATNALVEGQGGRVALIYIGFAPEDLERHGLRDALKGDPALVLAGGHTHAGSEAAPFDKDALMAFLETESAGVSGYAVAGVFATRNPAHELEAARIITEVTGAPVTCSHQLSAKLNGPKRALTAVLNARLIGMIDRLIGRAQHTLADLGITAPMMVVRGDGALMSAEQARERPIETILSGPAASIVGARWMTGVDTALVSDIGGTTTDVALIRDGKPAIDPAGARVGDYRTMVEAVAMRTTGLGGDSQIHIQSEGLNGGVTLGPRRVVPVSLIAHQAPEVVHAALDRQVNATVVGEHDGRFVRAIPGQPTSGLGEREAALLERIGTDVHPLGAVLRTRMEQGALNRLVDRGLVQLAGVTPSDASHVLGRLNDWDSAAAEKALSIFARRRIGSGDPLAPDAQTLAGMIIDQLTEQTSLALLETAFAEESDTFGLPADQLARHVLLRRGLENHRGMLSLSAALNVDVVGLGASAPSYYPAVGERLHCRMILPEHAGVANAIGAVVGRVTLRRSGTVTSPAEGKFRVHLEDGPQDFNASEDALALLETHLSQEAEKEARAAGAEDIHVHVERDIRTAQVEAREVFVEAFITAEASGRPRVALG</sequence>
<dbReference type="PATRIC" id="fig|60890.4.peg.2139"/>
<dbReference type="GO" id="GO:0017168">
    <property type="term" value="F:5-oxoprolinase (ATP-hydrolyzing) activity"/>
    <property type="evidence" value="ECO:0007669"/>
    <property type="project" value="TreeGrafter"/>
</dbReference>
<dbReference type="Proteomes" id="UP000092565">
    <property type="component" value="Chromosome"/>
</dbReference>
<dbReference type="AlphaFoldDB" id="A0A1B0ZSP9"/>
<dbReference type="InterPro" id="IPR045079">
    <property type="entry name" value="Oxoprolinase-like"/>
</dbReference>
<dbReference type="PANTHER" id="PTHR11365">
    <property type="entry name" value="5-OXOPROLINASE RELATED"/>
    <property type="match status" value="1"/>
</dbReference>
<feature type="domain" description="Hydantoinase A/oxoprolinase" evidence="1">
    <location>
        <begin position="212"/>
        <end position="599"/>
    </location>
</feature>
<dbReference type="SUPFAM" id="SSF53067">
    <property type="entry name" value="Actin-like ATPase domain"/>
    <property type="match status" value="1"/>
</dbReference>
<dbReference type="InterPro" id="IPR043129">
    <property type="entry name" value="ATPase_NBD"/>
</dbReference>
<dbReference type="InterPro" id="IPR008040">
    <property type="entry name" value="Hydant_A_N"/>
</dbReference>
<gene>
    <name evidence="3" type="ORF">JL2886_02207</name>
</gene>
<keyword evidence="4" id="KW-1185">Reference proteome</keyword>
<dbReference type="GO" id="GO:0005829">
    <property type="term" value="C:cytosol"/>
    <property type="evidence" value="ECO:0007669"/>
    <property type="project" value="TreeGrafter"/>
</dbReference>
<dbReference type="Pfam" id="PF01968">
    <property type="entry name" value="Hydantoinase_A"/>
    <property type="match status" value="1"/>
</dbReference>
<dbReference type="PANTHER" id="PTHR11365:SF2">
    <property type="entry name" value="5-OXOPROLINASE"/>
    <property type="match status" value="1"/>
</dbReference>
<dbReference type="InterPro" id="IPR002821">
    <property type="entry name" value="Hydantoinase_A"/>
</dbReference>
<evidence type="ECO:0000259" key="2">
    <source>
        <dbReference type="Pfam" id="PF05378"/>
    </source>
</evidence>
<protein>
    <submittedName>
        <fullName evidence="3">Hydantoinase</fullName>
    </submittedName>
</protein>
<dbReference type="EMBL" id="CP015124">
    <property type="protein sequence ID" value="ANP37098.1"/>
    <property type="molecule type" value="Genomic_DNA"/>
</dbReference>
<evidence type="ECO:0000313" key="4">
    <source>
        <dbReference type="Proteomes" id="UP000092565"/>
    </source>
</evidence>